<evidence type="ECO:0000313" key="7">
    <source>
        <dbReference type="Proteomes" id="UP000184226"/>
    </source>
</evidence>
<evidence type="ECO:0000256" key="4">
    <source>
        <dbReference type="ARBA" id="ARBA00023163"/>
    </source>
</evidence>
<accession>A0A1M6A684</accession>
<feature type="domain" description="HTH lysR-type" evidence="5">
    <location>
        <begin position="6"/>
        <end position="63"/>
    </location>
</feature>
<name>A0A1M6A684_9BURK</name>
<dbReference type="InterPro" id="IPR005119">
    <property type="entry name" value="LysR_subst-bd"/>
</dbReference>
<dbReference type="Proteomes" id="UP000184226">
    <property type="component" value="Unassembled WGS sequence"/>
</dbReference>
<dbReference type="Pfam" id="PF03466">
    <property type="entry name" value="LysR_substrate"/>
    <property type="match status" value="1"/>
</dbReference>
<dbReference type="Gene3D" id="3.40.190.10">
    <property type="entry name" value="Periplasmic binding protein-like II"/>
    <property type="match status" value="2"/>
</dbReference>
<keyword evidence="3" id="KW-0238">DNA-binding</keyword>
<dbReference type="CDD" id="cd08432">
    <property type="entry name" value="PBP2_GcdR_TrpI_HvrB_AmpR_like"/>
    <property type="match status" value="1"/>
</dbReference>
<evidence type="ECO:0000259" key="5">
    <source>
        <dbReference type="PROSITE" id="PS50931"/>
    </source>
</evidence>
<dbReference type="InterPro" id="IPR036388">
    <property type="entry name" value="WH-like_DNA-bd_sf"/>
</dbReference>
<gene>
    <name evidence="6" type="ORF">SAMN04488135_12130</name>
</gene>
<dbReference type="InterPro" id="IPR000847">
    <property type="entry name" value="LysR_HTH_N"/>
</dbReference>
<evidence type="ECO:0000256" key="3">
    <source>
        <dbReference type="ARBA" id="ARBA00023125"/>
    </source>
</evidence>
<dbReference type="GO" id="GO:0043565">
    <property type="term" value="F:sequence-specific DNA binding"/>
    <property type="evidence" value="ECO:0007669"/>
    <property type="project" value="TreeGrafter"/>
</dbReference>
<dbReference type="InterPro" id="IPR058163">
    <property type="entry name" value="LysR-type_TF_proteobact-type"/>
</dbReference>
<keyword evidence="7" id="KW-1185">Reference proteome</keyword>
<dbReference type="NCBIfam" id="NF008352">
    <property type="entry name" value="PRK11139.1"/>
    <property type="match status" value="1"/>
</dbReference>
<dbReference type="FunFam" id="1.10.10.10:FF:000038">
    <property type="entry name" value="Glycine cleavage system transcriptional activator"/>
    <property type="match status" value="1"/>
</dbReference>
<dbReference type="STRING" id="658167.SAMN04488135_12130"/>
<dbReference type="Pfam" id="PF00126">
    <property type="entry name" value="HTH_1"/>
    <property type="match status" value="1"/>
</dbReference>
<dbReference type="PRINTS" id="PR00039">
    <property type="entry name" value="HTHLYSR"/>
</dbReference>
<keyword evidence="2" id="KW-0805">Transcription regulation</keyword>
<dbReference type="Gene3D" id="1.10.10.10">
    <property type="entry name" value="Winged helix-like DNA-binding domain superfamily/Winged helix DNA-binding domain"/>
    <property type="match status" value="1"/>
</dbReference>
<comment type="similarity">
    <text evidence="1">Belongs to the LysR transcriptional regulatory family.</text>
</comment>
<dbReference type="RefSeq" id="WP_073109463.1">
    <property type="nucleotide sequence ID" value="NZ_FQXE01000021.1"/>
</dbReference>
<dbReference type="PANTHER" id="PTHR30537">
    <property type="entry name" value="HTH-TYPE TRANSCRIPTIONAL REGULATOR"/>
    <property type="match status" value="1"/>
</dbReference>
<evidence type="ECO:0000313" key="6">
    <source>
        <dbReference type="EMBL" id="SHI31981.1"/>
    </source>
</evidence>
<evidence type="ECO:0000256" key="2">
    <source>
        <dbReference type="ARBA" id="ARBA00023015"/>
    </source>
</evidence>
<protein>
    <submittedName>
        <fullName evidence="6">LysR family transcriptional regulator, glycine cleavage system transcriptional activator</fullName>
    </submittedName>
</protein>
<proteinExistence type="inferred from homology"/>
<dbReference type="GO" id="GO:0003700">
    <property type="term" value="F:DNA-binding transcription factor activity"/>
    <property type="evidence" value="ECO:0007669"/>
    <property type="project" value="InterPro"/>
</dbReference>
<dbReference type="GO" id="GO:0006351">
    <property type="term" value="P:DNA-templated transcription"/>
    <property type="evidence" value="ECO:0007669"/>
    <property type="project" value="TreeGrafter"/>
</dbReference>
<dbReference type="EMBL" id="FQXE01000021">
    <property type="protein sequence ID" value="SHI31981.1"/>
    <property type="molecule type" value="Genomic_DNA"/>
</dbReference>
<dbReference type="AlphaFoldDB" id="A0A1M6A684"/>
<reference evidence="6 7" key="1">
    <citation type="submission" date="2016-11" db="EMBL/GenBank/DDBJ databases">
        <authorList>
            <person name="Jaros S."/>
            <person name="Januszkiewicz K."/>
            <person name="Wedrychowicz H."/>
        </authorList>
    </citation>
    <scope>NUCLEOTIDE SEQUENCE [LARGE SCALE GENOMIC DNA]</scope>
    <source>
        <strain evidence="6 7">CGMCC 1.10190</strain>
    </source>
</reference>
<organism evidence="6 7">
    <name type="scientific">Pollutimonas bauzanensis</name>
    <dbReference type="NCBI Taxonomy" id="658167"/>
    <lineage>
        <taxon>Bacteria</taxon>
        <taxon>Pseudomonadati</taxon>
        <taxon>Pseudomonadota</taxon>
        <taxon>Betaproteobacteria</taxon>
        <taxon>Burkholderiales</taxon>
        <taxon>Alcaligenaceae</taxon>
        <taxon>Pollutimonas</taxon>
    </lineage>
</organism>
<dbReference type="OrthoDB" id="5526340at2"/>
<dbReference type="PANTHER" id="PTHR30537:SF74">
    <property type="entry name" value="HTH-TYPE TRANSCRIPTIONAL REGULATOR TRPI"/>
    <property type="match status" value="1"/>
</dbReference>
<dbReference type="SUPFAM" id="SSF53850">
    <property type="entry name" value="Periplasmic binding protein-like II"/>
    <property type="match status" value="1"/>
</dbReference>
<dbReference type="InterPro" id="IPR036390">
    <property type="entry name" value="WH_DNA-bd_sf"/>
</dbReference>
<sequence>MPKHFPKLNTLRAFEATARHLSFTRAASELHLTQTAISHQIKELERMLATQLFERRQNNIALTESGFDYLESIRPALAMIGAASDRVSNTRGDRLQITCLTAFAVKCLLPALCDFQREHPDIELRLTPVGGADRTSHFDFDVGIWYGVNTMPDVDVYSLSTDEVFPVCNPALLGGDKLLHPRDLKRHTILRSVSPIVEDDWSAWVQHACNEPVTFNKEMSFNGLFLALEAAINGLGICMGRSRLVQDALNSGHLIEPFAVHLPVDVGYHIAHRKEKADMPKVRLFREWMMARFS</sequence>
<dbReference type="SUPFAM" id="SSF46785">
    <property type="entry name" value="Winged helix' DNA-binding domain"/>
    <property type="match status" value="1"/>
</dbReference>
<dbReference type="PROSITE" id="PS50931">
    <property type="entry name" value="HTH_LYSR"/>
    <property type="match status" value="1"/>
</dbReference>
<evidence type="ECO:0000256" key="1">
    <source>
        <dbReference type="ARBA" id="ARBA00009437"/>
    </source>
</evidence>
<keyword evidence="4" id="KW-0804">Transcription</keyword>